<dbReference type="AlphaFoldDB" id="A0A646LUQ2"/>
<organism evidence="1">
    <name type="scientific">Acinetobacter baumannii</name>
    <dbReference type="NCBI Taxonomy" id="470"/>
    <lineage>
        <taxon>Bacteria</taxon>
        <taxon>Pseudomonadati</taxon>
        <taxon>Pseudomonadota</taxon>
        <taxon>Gammaproteobacteria</taxon>
        <taxon>Moraxellales</taxon>
        <taxon>Moraxellaceae</taxon>
        <taxon>Acinetobacter</taxon>
        <taxon>Acinetobacter calcoaceticus/baumannii complex</taxon>
    </lineage>
</organism>
<dbReference type="EMBL" id="VYTF01000031">
    <property type="protein sequence ID" value="MQZ28917.1"/>
    <property type="molecule type" value="Genomic_DNA"/>
</dbReference>
<proteinExistence type="predicted"/>
<name>A0A646LUQ2_ACIBA</name>
<gene>
    <name evidence="1" type="ORF">F4T87_18170</name>
</gene>
<sequence length="59" mass="6752">MNKTEMIKKNLEALIEEVEHIRQTGTNFTVAKDLEVLSTKVLRHTNLCLKLLNESEGQV</sequence>
<dbReference type="RefSeq" id="WP_153570034.1">
    <property type="nucleotide sequence ID" value="NZ_JAUENI010000038.1"/>
</dbReference>
<comment type="caution">
    <text evidence="1">The sequence shown here is derived from an EMBL/GenBank/DDBJ whole genome shotgun (WGS) entry which is preliminary data.</text>
</comment>
<protein>
    <submittedName>
        <fullName evidence="1">Uncharacterized protein</fullName>
    </submittedName>
</protein>
<accession>A0A646LUQ2</accession>
<reference evidence="1" key="1">
    <citation type="submission" date="2019-09" db="EMBL/GenBank/DDBJ databases">
        <title>Distinct mechanisms of dissemination of NDM-1 metallo-beta-betalactamase in Acinetobacter species spp. in Argentina.</title>
        <authorList>
            <person name="Maria R.S."/>
            <person name="Adams M.D."/>
        </authorList>
    </citation>
    <scope>NUCLEOTIDE SEQUENCE</scope>
    <source>
        <strain evidence="1">AMA3</strain>
    </source>
</reference>
<evidence type="ECO:0000313" key="1">
    <source>
        <dbReference type="EMBL" id="MQZ28917.1"/>
    </source>
</evidence>